<dbReference type="EMBL" id="FXTJ01000004">
    <property type="protein sequence ID" value="SMO77619.1"/>
    <property type="molecule type" value="Genomic_DNA"/>
</dbReference>
<feature type="transmembrane region" description="Helical" evidence="1">
    <location>
        <begin position="24"/>
        <end position="43"/>
    </location>
</feature>
<dbReference type="GO" id="GO:0005886">
    <property type="term" value="C:plasma membrane"/>
    <property type="evidence" value="ECO:0007669"/>
    <property type="project" value="TreeGrafter"/>
</dbReference>
<feature type="transmembrane region" description="Helical" evidence="1">
    <location>
        <begin position="131"/>
        <end position="151"/>
    </location>
</feature>
<evidence type="ECO:0000313" key="2">
    <source>
        <dbReference type="EMBL" id="SMO77619.1"/>
    </source>
</evidence>
<feature type="transmembrane region" description="Helical" evidence="1">
    <location>
        <begin position="157"/>
        <end position="180"/>
    </location>
</feature>
<dbReference type="AlphaFoldDB" id="A0A521E0Y4"/>
<protein>
    <submittedName>
        <fullName evidence="2">Uncharacterized membrane protein HdeD, DUF308 family</fullName>
    </submittedName>
</protein>
<dbReference type="PANTHER" id="PTHR34989">
    <property type="entry name" value="PROTEIN HDED"/>
    <property type="match status" value="1"/>
</dbReference>
<keyword evidence="1" id="KW-0472">Membrane</keyword>
<reference evidence="2 3" key="1">
    <citation type="submission" date="2017-05" db="EMBL/GenBank/DDBJ databases">
        <authorList>
            <person name="Varghese N."/>
            <person name="Submissions S."/>
        </authorList>
    </citation>
    <scope>NUCLEOTIDE SEQUENCE [LARGE SCALE GENOMIC DNA]</scope>
    <source>
        <strain evidence="2 3">DSM 46834</strain>
    </source>
</reference>
<evidence type="ECO:0000256" key="1">
    <source>
        <dbReference type="SAM" id="Phobius"/>
    </source>
</evidence>
<feature type="transmembrane region" description="Helical" evidence="1">
    <location>
        <begin position="49"/>
        <end position="69"/>
    </location>
</feature>
<dbReference type="RefSeq" id="WP_185938308.1">
    <property type="nucleotide sequence ID" value="NZ_FXTJ01000004.1"/>
</dbReference>
<dbReference type="Proteomes" id="UP000317484">
    <property type="component" value="Unassembled WGS sequence"/>
</dbReference>
<sequence length="187" mass="18633">MSTDVTGPHPGVTPVRSGPVRTGMVVLGIAAVVVGVVLVANPFAAARTLALIAGLGLVVAGLLEIAVGWETGRRGPALLLGAVLVVGGVLAAVWPDVTLWTIALVTGLSLVLHGIARTALAVAARAQVPGWGWLALAGVLNVVVGVLALAWPEATVVVLAVVLGVEVLLFGVLLLVAAAVGPSRSRV</sequence>
<feature type="transmembrane region" description="Helical" evidence="1">
    <location>
        <begin position="76"/>
        <end position="94"/>
    </location>
</feature>
<evidence type="ECO:0000313" key="3">
    <source>
        <dbReference type="Proteomes" id="UP000317484"/>
    </source>
</evidence>
<dbReference type="InterPro" id="IPR052712">
    <property type="entry name" value="Acid_resist_chaperone_HdeD"/>
</dbReference>
<keyword evidence="3" id="KW-1185">Reference proteome</keyword>
<keyword evidence="1" id="KW-0812">Transmembrane</keyword>
<gene>
    <name evidence="2" type="ORF">SAMN06273567_104104</name>
</gene>
<keyword evidence="1" id="KW-1133">Transmembrane helix</keyword>
<organism evidence="2 3">
    <name type="scientific">Geodermatophilus aquaeductus</name>
    <dbReference type="NCBI Taxonomy" id="1564161"/>
    <lineage>
        <taxon>Bacteria</taxon>
        <taxon>Bacillati</taxon>
        <taxon>Actinomycetota</taxon>
        <taxon>Actinomycetes</taxon>
        <taxon>Geodermatophilales</taxon>
        <taxon>Geodermatophilaceae</taxon>
        <taxon>Geodermatophilus</taxon>
    </lineage>
</organism>
<dbReference type="InterPro" id="IPR005325">
    <property type="entry name" value="DUF308_memb"/>
</dbReference>
<dbReference type="PANTHER" id="PTHR34989:SF1">
    <property type="entry name" value="PROTEIN HDED"/>
    <property type="match status" value="1"/>
</dbReference>
<feature type="transmembrane region" description="Helical" evidence="1">
    <location>
        <begin position="100"/>
        <end position="124"/>
    </location>
</feature>
<name>A0A521E0Y4_9ACTN</name>
<accession>A0A521E0Y4</accession>
<proteinExistence type="predicted"/>
<dbReference type="Pfam" id="PF03729">
    <property type="entry name" value="DUF308"/>
    <property type="match status" value="2"/>
</dbReference>